<keyword evidence="3 7" id="KW-0812">Transmembrane</keyword>
<gene>
    <name evidence="9" type="ORF">GCM10007854_27120</name>
</gene>
<dbReference type="PANTHER" id="PTHR30509:SF9">
    <property type="entry name" value="MULTIDRUG RESISTANCE PROTEIN MDTO"/>
    <property type="match status" value="1"/>
</dbReference>
<organism evidence="9 10">
    <name type="scientific">Algimonas porphyrae</name>
    <dbReference type="NCBI Taxonomy" id="1128113"/>
    <lineage>
        <taxon>Bacteria</taxon>
        <taxon>Pseudomonadati</taxon>
        <taxon>Pseudomonadota</taxon>
        <taxon>Alphaproteobacteria</taxon>
        <taxon>Maricaulales</taxon>
        <taxon>Robiginitomaculaceae</taxon>
        <taxon>Algimonas</taxon>
    </lineage>
</organism>
<keyword evidence="5 7" id="KW-0472">Membrane</keyword>
<evidence type="ECO:0000256" key="5">
    <source>
        <dbReference type="ARBA" id="ARBA00023136"/>
    </source>
</evidence>
<dbReference type="EMBL" id="BSNJ01000006">
    <property type="protein sequence ID" value="GLQ21757.1"/>
    <property type="molecule type" value="Genomic_DNA"/>
</dbReference>
<dbReference type="Pfam" id="PF13515">
    <property type="entry name" value="FUSC_2"/>
    <property type="match status" value="1"/>
</dbReference>
<name>A0ABQ5V665_9PROT</name>
<comment type="caution">
    <text evidence="9">The sequence shown here is derived from an EMBL/GenBank/DDBJ whole genome shotgun (WGS) entry which is preliminary data.</text>
</comment>
<evidence type="ECO:0000256" key="3">
    <source>
        <dbReference type="ARBA" id="ARBA00022692"/>
    </source>
</evidence>
<feature type="domain" description="Integral membrane bound transporter" evidence="8">
    <location>
        <begin position="29"/>
        <end position="150"/>
    </location>
</feature>
<evidence type="ECO:0000256" key="4">
    <source>
        <dbReference type="ARBA" id="ARBA00022989"/>
    </source>
</evidence>
<reference evidence="9" key="1">
    <citation type="journal article" date="2014" name="Int. J. Syst. Evol. Microbiol.">
        <title>Complete genome of a new Firmicutes species belonging to the dominant human colonic microbiota ('Ruminococcus bicirculans') reveals two chromosomes and a selective capacity to utilize plant glucans.</title>
        <authorList>
            <consortium name="NISC Comparative Sequencing Program"/>
            <person name="Wegmann U."/>
            <person name="Louis P."/>
            <person name="Goesmann A."/>
            <person name="Henrissat B."/>
            <person name="Duncan S.H."/>
            <person name="Flint H.J."/>
        </authorList>
    </citation>
    <scope>NUCLEOTIDE SEQUENCE</scope>
    <source>
        <strain evidence="9">NBRC 108216</strain>
    </source>
</reference>
<keyword evidence="2" id="KW-1003">Cell membrane</keyword>
<proteinExistence type="inferred from homology"/>
<evidence type="ECO:0000256" key="2">
    <source>
        <dbReference type="ARBA" id="ARBA00022475"/>
    </source>
</evidence>
<feature type="transmembrane region" description="Helical" evidence="7">
    <location>
        <begin position="90"/>
        <end position="107"/>
    </location>
</feature>
<evidence type="ECO:0000259" key="8">
    <source>
        <dbReference type="Pfam" id="PF13515"/>
    </source>
</evidence>
<keyword evidence="4 7" id="KW-1133">Transmembrane helix</keyword>
<comment type="subcellular location">
    <subcellularLocation>
        <location evidence="1">Cell membrane</location>
        <topology evidence="1">Multi-pass membrane protein</topology>
    </subcellularLocation>
</comment>
<keyword evidence="10" id="KW-1185">Reference proteome</keyword>
<feature type="transmembrane region" description="Helical" evidence="7">
    <location>
        <begin position="114"/>
        <end position="130"/>
    </location>
</feature>
<evidence type="ECO:0000313" key="9">
    <source>
        <dbReference type="EMBL" id="GLQ21757.1"/>
    </source>
</evidence>
<evidence type="ECO:0000256" key="7">
    <source>
        <dbReference type="SAM" id="Phobius"/>
    </source>
</evidence>
<dbReference type="Proteomes" id="UP001161390">
    <property type="component" value="Unassembled WGS sequence"/>
</dbReference>
<dbReference type="RefSeq" id="WP_284373650.1">
    <property type="nucleotide sequence ID" value="NZ_BSNJ01000006.1"/>
</dbReference>
<feature type="transmembrane region" description="Helical" evidence="7">
    <location>
        <begin position="136"/>
        <end position="155"/>
    </location>
</feature>
<comment type="similarity">
    <text evidence="6">Belongs to the YccS/YhfK family.</text>
</comment>
<accession>A0ABQ5V665</accession>
<feature type="transmembrane region" description="Helical" evidence="7">
    <location>
        <begin position="15"/>
        <end position="36"/>
    </location>
</feature>
<feature type="transmembrane region" description="Helical" evidence="7">
    <location>
        <begin position="42"/>
        <end position="60"/>
    </location>
</feature>
<protein>
    <recommendedName>
        <fullName evidence="8">Integral membrane bound transporter domain-containing protein</fullName>
    </recommendedName>
</protein>
<reference evidence="9" key="2">
    <citation type="submission" date="2023-01" db="EMBL/GenBank/DDBJ databases">
        <title>Draft genome sequence of Algimonas porphyrae strain NBRC 108216.</title>
        <authorList>
            <person name="Sun Q."/>
            <person name="Mori K."/>
        </authorList>
    </citation>
    <scope>NUCLEOTIDE SEQUENCE</scope>
    <source>
        <strain evidence="9">NBRC 108216</strain>
    </source>
</reference>
<dbReference type="PANTHER" id="PTHR30509">
    <property type="entry name" value="P-HYDROXYBENZOIC ACID EFFLUX PUMP SUBUNIT-RELATED"/>
    <property type="match status" value="1"/>
</dbReference>
<evidence type="ECO:0000256" key="6">
    <source>
        <dbReference type="ARBA" id="ARBA00043993"/>
    </source>
</evidence>
<sequence>MMPNFDFDRQKTRDAFRLGLQSAFAAVICFLALEVIGSDEKFLGVLSAVLIVQPSVGKTVTAGWERFLSTLLGSAIGLLCLFLLPNAYSVIIALAVVMFVMNVIAGFRPDWRYGVVAAVALALADTSGDFEVAQTRAIAIGVGIVIGILVSLIVWPESAAKRAKRYRRQALNAAADRYKWALQDERDDDEADDARQRFHTALTAGRDVANAAKGREQDILKDTFESVDELYHSIVLIHRVDSPLSRFDDSIISRKSLIESGQTAICSLLDAGDDFDTAMTAFKEAIDKVEESLVDRDMSDDGSAGAASVVFALNEMVSSIERAQDIAAEPDDTRLKTPSAVRELMP</sequence>
<dbReference type="InterPro" id="IPR049453">
    <property type="entry name" value="Memb_transporter_dom"/>
</dbReference>
<evidence type="ECO:0000313" key="10">
    <source>
        <dbReference type="Proteomes" id="UP001161390"/>
    </source>
</evidence>
<evidence type="ECO:0000256" key="1">
    <source>
        <dbReference type="ARBA" id="ARBA00004651"/>
    </source>
</evidence>